<keyword evidence="4 6" id="KW-1133">Transmembrane helix</keyword>
<dbReference type="EMBL" id="CAMAPB010000002">
    <property type="protein sequence ID" value="CAH9050809.1"/>
    <property type="molecule type" value="Genomic_DNA"/>
</dbReference>
<keyword evidence="5 6" id="KW-0472">Membrane</keyword>
<dbReference type="InterPro" id="IPR050638">
    <property type="entry name" value="AA-Vitamin_Transporters"/>
</dbReference>
<feature type="transmembrane region" description="Helical" evidence="6">
    <location>
        <begin position="212"/>
        <end position="233"/>
    </location>
</feature>
<comment type="subcellular location">
    <subcellularLocation>
        <location evidence="1">Membrane</location>
        <topology evidence="1">Multi-pass membrane protein</topology>
    </subcellularLocation>
</comment>
<dbReference type="GO" id="GO:0016020">
    <property type="term" value="C:membrane"/>
    <property type="evidence" value="ECO:0007669"/>
    <property type="project" value="UniProtKB-SubCell"/>
</dbReference>
<dbReference type="Proteomes" id="UP001152447">
    <property type="component" value="Unassembled WGS sequence"/>
</dbReference>
<evidence type="ECO:0000256" key="2">
    <source>
        <dbReference type="ARBA" id="ARBA00007362"/>
    </source>
</evidence>
<evidence type="ECO:0000256" key="1">
    <source>
        <dbReference type="ARBA" id="ARBA00004141"/>
    </source>
</evidence>
<evidence type="ECO:0000313" key="9">
    <source>
        <dbReference type="Proteomes" id="UP001152447"/>
    </source>
</evidence>
<evidence type="ECO:0000256" key="6">
    <source>
        <dbReference type="SAM" id="Phobius"/>
    </source>
</evidence>
<reference evidence="8" key="1">
    <citation type="submission" date="2022-07" db="EMBL/GenBank/DDBJ databases">
        <authorList>
            <person name="Criscuolo A."/>
        </authorList>
    </citation>
    <scope>NUCLEOTIDE SEQUENCE</scope>
    <source>
        <strain evidence="8">CIP103197</strain>
    </source>
</reference>
<dbReference type="InterPro" id="IPR000620">
    <property type="entry name" value="EamA_dom"/>
</dbReference>
<gene>
    <name evidence="8" type="ORF">PSEHALCIP103_00275</name>
</gene>
<feature type="transmembrane region" description="Helical" evidence="6">
    <location>
        <begin position="240"/>
        <end position="259"/>
    </location>
</feature>
<feature type="transmembrane region" description="Helical" evidence="6">
    <location>
        <begin position="28"/>
        <end position="47"/>
    </location>
</feature>
<feature type="transmembrane region" description="Helical" evidence="6">
    <location>
        <begin position="111"/>
        <end position="129"/>
    </location>
</feature>
<organism evidence="8 9">
    <name type="scientific">Pseudoalteromonas haloplanktis</name>
    <name type="common">Alteromonas haloplanktis</name>
    <dbReference type="NCBI Taxonomy" id="228"/>
    <lineage>
        <taxon>Bacteria</taxon>
        <taxon>Pseudomonadati</taxon>
        <taxon>Pseudomonadota</taxon>
        <taxon>Gammaproteobacteria</taxon>
        <taxon>Alteromonadales</taxon>
        <taxon>Pseudoalteromonadaceae</taxon>
        <taxon>Pseudoalteromonas</taxon>
    </lineage>
</organism>
<proteinExistence type="inferred from homology"/>
<feature type="transmembrane region" description="Helical" evidence="6">
    <location>
        <begin position="59"/>
        <end position="80"/>
    </location>
</feature>
<feature type="domain" description="EamA" evidence="7">
    <location>
        <begin position="3"/>
        <end position="122"/>
    </location>
</feature>
<feature type="transmembrane region" description="Helical" evidence="6">
    <location>
        <begin position="86"/>
        <end position="104"/>
    </location>
</feature>
<dbReference type="RefSeq" id="WP_262975966.1">
    <property type="nucleotide sequence ID" value="NZ_CAMAPB010000002.1"/>
</dbReference>
<feature type="domain" description="EamA" evidence="7">
    <location>
        <begin position="139"/>
        <end position="277"/>
    </location>
</feature>
<dbReference type="InterPro" id="IPR037185">
    <property type="entry name" value="EmrE-like"/>
</dbReference>
<feature type="transmembrane region" description="Helical" evidence="6">
    <location>
        <begin position="135"/>
        <end position="158"/>
    </location>
</feature>
<comment type="similarity">
    <text evidence="2">Belongs to the EamA transporter family.</text>
</comment>
<evidence type="ECO:0000259" key="7">
    <source>
        <dbReference type="Pfam" id="PF00892"/>
    </source>
</evidence>
<evidence type="ECO:0000256" key="5">
    <source>
        <dbReference type="ARBA" id="ARBA00023136"/>
    </source>
</evidence>
<feature type="transmembrane region" description="Helical" evidence="6">
    <location>
        <begin position="170"/>
        <end position="192"/>
    </location>
</feature>
<dbReference type="AlphaFoldDB" id="A0A9W4QS81"/>
<dbReference type="PANTHER" id="PTHR32322">
    <property type="entry name" value="INNER MEMBRANE TRANSPORTER"/>
    <property type="match status" value="1"/>
</dbReference>
<evidence type="ECO:0000313" key="8">
    <source>
        <dbReference type="EMBL" id="CAH9050809.1"/>
    </source>
</evidence>
<evidence type="ECO:0000256" key="3">
    <source>
        <dbReference type="ARBA" id="ARBA00022692"/>
    </source>
</evidence>
<protein>
    <recommendedName>
        <fullName evidence="7">EamA domain-containing protein</fullName>
    </recommendedName>
</protein>
<dbReference type="PANTHER" id="PTHR32322:SF2">
    <property type="entry name" value="EAMA DOMAIN-CONTAINING PROTEIN"/>
    <property type="match status" value="1"/>
</dbReference>
<keyword evidence="9" id="KW-1185">Reference proteome</keyword>
<accession>A0A9W4QS81</accession>
<keyword evidence="3 6" id="KW-0812">Transmembrane</keyword>
<comment type="caution">
    <text evidence="8">The sequence shown here is derived from an EMBL/GenBank/DDBJ whole genome shotgun (WGS) entry which is preliminary data.</text>
</comment>
<sequence length="298" mass="32929">MNILLAMIPAFLWGTTYAVTKYATPEWPPILLGAIRALPAGLLLLLFKPSWPTAKQWPGIFLIGTINIALFFSFIFVMAINLPAAIAGVGMVSVPVVALLYAWLVKRQQPALVQGFCALALVVLAWRLFDPQHVALNVLGVLALIGALLTIVIGSTLVKKVTAKVHWWTVLTWQLIIGGSLLAIAAMVQAFYFAPQQYQFLTASINTTQWLALFWLVVPNTALAYILYVWLLGRMSVVEFTFGTIANPIAGILCAGLLINEQYASWQYAIMLLMIVFSVLPQGLDLIKRRMMIQKARN</sequence>
<feature type="transmembrane region" description="Helical" evidence="6">
    <location>
        <begin position="265"/>
        <end position="287"/>
    </location>
</feature>
<evidence type="ECO:0000256" key="4">
    <source>
        <dbReference type="ARBA" id="ARBA00022989"/>
    </source>
</evidence>
<dbReference type="SUPFAM" id="SSF103481">
    <property type="entry name" value="Multidrug resistance efflux transporter EmrE"/>
    <property type="match status" value="1"/>
</dbReference>
<dbReference type="Pfam" id="PF00892">
    <property type="entry name" value="EamA"/>
    <property type="match status" value="2"/>
</dbReference>
<name>A0A9W4QS81_PSEHA</name>